<dbReference type="Pfam" id="PF00946">
    <property type="entry name" value="Mononeg_RNA_pol"/>
    <property type="match status" value="1"/>
</dbReference>
<feature type="domain" description="RdRp catalytic" evidence="1">
    <location>
        <begin position="198"/>
        <end position="589"/>
    </location>
</feature>
<comment type="caution">
    <text evidence="2">The sequence shown here is derived from an EMBL/GenBank/DDBJ whole genome shotgun (WGS) entry which is preliminary data.</text>
</comment>
<dbReference type="EMBL" id="CATQJL010000223">
    <property type="protein sequence ID" value="CAJ0599005.1"/>
    <property type="molecule type" value="Genomic_DNA"/>
</dbReference>
<dbReference type="GO" id="GO:0005524">
    <property type="term" value="F:ATP binding"/>
    <property type="evidence" value="ECO:0007669"/>
    <property type="project" value="InterPro"/>
</dbReference>
<proteinExistence type="predicted"/>
<keyword evidence="3" id="KW-1185">Reference proteome</keyword>
<reference evidence="2" key="1">
    <citation type="submission" date="2023-07" db="EMBL/GenBank/DDBJ databases">
        <authorList>
            <consortium name="CYATHOMIX"/>
        </authorList>
    </citation>
    <scope>NUCLEOTIDE SEQUENCE</scope>
    <source>
        <strain evidence="2">N/A</strain>
    </source>
</reference>
<organism evidence="2 3">
    <name type="scientific">Cylicocyclus nassatus</name>
    <name type="common">Nematode worm</name>
    <dbReference type="NCBI Taxonomy" id="53992"/>
    <lineage>
        <taxon>Eukaryota</taxon>
        <taxon>Metazoa</taxon>
        <taxon>Ecdysozoa</taxon>
        <taxon>Nematoda</taxon>
        <taxon>Chromadorea</taxon>
        <taxon>Rhabditida</taxon>
        <taxon>Rhabditina</taxon>
        <taxon>Rhabditomorpha</taxon>
        <taxon>Strongyloidea</taxon>
        <taxon>Strongylidae</taxon>
        <taxon>Cylicocyclus</taxon>
    </lineage>
</organism>
<dbReference type="GO" id="GO:0003968">
    <property type="term" value="F:RNA-directed RNA polymerase activity"/>
    <property type="evidence" value="ECO:0007669"/>
    <property type="project" value="InterPro"/>
</dbReference>
<evidence type="ECO:0000313" key="2">
    <source>
        <dbReference type="EMBL" id="CAJ0599005.1"/>
    </source>
</evidence>
<protein>
    <recommendedName>
        <fullName evidence="1">RdRp catalytic domain-containing protein</fullName>
    </recommendedName>
</protein>
<dbReference type="AlphaFoldDB" id="A0AA36GV94"/>
<accession>A0AA36GV94</accession>
<name>A0AA36GV94_CYLNA</name>
<sequence length="601" mass="70026">MKEAIDPGSEPRVRHIRPDLLIEHGEKSVGRNAIREISYDRKLDPLRDTFTYRLKQRISKNELYPEEQNVRDYLRDAFHVPSFVADETPWGLVLRHILCDRPLSRTVIDLDAPKQIKRATKVASDNVKLQVLVNIATIPESYRGKIQQLLENWCRNQRVSSVVTRLFQFAGFIAPIIHQSQCYVYRQHPEETLASMKERFLKAQRYSFILPDYELLLTREHCYLISPETRVYIMPHDVLLLWHNKCCDIISILLASQAMSGVSLSPSFAQLVESLIQSGVNILLQYKHNAFVIFKALEAFCVGETLLSLEGPANEGFLRTIASDVYENTGFDYYSSDLRFCLQSAGIPERHELSCLSKIFGHPYVRMHEGAVKLCEKTTECQLINVYHVNIVTCYVKENFIRNYILKHGVWPPVEMELMSEDHPLRRAREHNRQPNDPFILHHYGEVKIEDYTRVTLLKCLEFDRLDNALPYLKDRTISVMRSKVWHTYLDDISTRDTMTTWKETRLLLAYLLNPGSSYDHLEYLRKYEGSHDLEDILDYLGPGFGCKSYEDRMRSICQESNVMSYLEQYSDEQAMTVTELELQEKLVAFRQLAKAYLIES</sequence>
<dbReference type="InterPro" id="IPR014023">
    <property type="entry name" value="Mononeg_RNA_pol_cat"/>
</dbReference>
<evidence type="ECO:0000313" key="3">
    <source>
        <dbReference type="Proteomes" id="UP001176961"/>
    </source>
</evidence>
<dbReference type="GO" id="GO:0004482">
    <property type="term" value="F:mRNA 5'-cap (guanine-N7-)-methyltransferase activity"/>
    <property type="evidence" value="ECO:0007669"/>
    <property type="project" value="InterPro"/>
</dbReference>
<evidence type="ECO:0000259" key="1">
    <source>
        <dbReference type="Pfam" id="PF00946"/>
    </source>
</evidence>
<dbReference type="Proteomes" id="UP001176961">
    <property type="component" value="Unassembled WGS sequence"/>
</dbReference>
<gene>
    <name evidence="2" type="ORF">CYNAS_LOCUS10988</name>
</gene>